<dbReference type="Pfam" id="PF22669">
    <property type="entry name" value="Exo_endo_phos2"/>
    <property type="match status" value="1"/>
</dbReference>
<dbReference type="EMBL" id="LSSN01006020">
    <property type="protein sequence ID" value="OMJ07581.1"/>
    <property type="molecule type" value="Genomic_DNA"/>
</dbReference>
<dbReference type="AlphaFoldDB" id="A0A1R1WYY8"/>
<dbReference type="Gene3D" id="3.60.10.10">
    <property type="entry name" value="Endonuclease/exonuclease/phosphatase"/>
    <property type="match status" value="1"/>
</dbReference>
<dbReference type="Pfam" id="PF02383">
    <property type="entry name" value="Syja_N"/>
    <property type="match status" value="1"/>
</dbReference>
<dbReference type="SMART" id="SM00128">
    <property type="entry name" value="IPPc"/>
    <property type="match status" value="1"/>
</dbReference>
<dbReference type="GO" id="GO:0004439">
    <property type="term" value="F:phosphatidylinositol-4,5-bisphosphate 5-phosphatase activity"/>
    <property type="evidence" value="ECO:0007669"/>
    <property type="project" value="UniProtKB-EC"/>
</dbReference>
<comment type="similarity">
    <text evidence="1">Belongs to the synaptojanin family.</text>
</comment>
<feature type="domain" description="SAC" evidence="5">
    <location>
        <begin position="175"/>
        <end position="570"/>
    </location>
</feature>
<dbReference type="Proteomes" id="UP000187283">
    <property type="component" value="Unassembled WGS sequence"/>
</dbReference>
<evidence type="ECO:0000256" key="1">
    <source>
        <dbReference type="ARBA" id="ARBA00008943"/>
    </source>
</evidence>
<dbReference type="InterPro" id="IPR036691">
    <property type="entry name" value="Endo/exonu/phosph_ase_sf"/>
</dbReference>
<dbReference type="InterPro" id="IPR046985">
    <property type="entry name" value="IP5"/>
</dbReference>
<organism evidence="6 7">
    <name type="scientific">Smittium culicis</name>
    <dbReference type="NCBI Taxonomy" id="133412"/>
    <lineage>
        <taxon>Eukaryota</taxon>
        <taxon>Fungi</taxon>
        <taxon>Fungi incertae sedis</taxon>
        <taxon>Zoopagomycota</taxon>
        <taxon>Kickxellomycotina</taxon>
        <taxon>Harpellomycetes</taxon>
        <taxon>Harpellales</taxon>
        <taxon>Legeriomycetaceae</taxon>
        <taxon>Smittium</taxon>
    </lineage>
</organism>
<evidence type="ECO:0000313" key="6">
    <source>
        <dbReference type="EMBL" id="OMJ07581.1"/>
    </source>
</evidence>
<dbReference type="PANTHER" id="PTHR11200">
    <property type="entry name" value="INOSITOL 5-PHOSPHATASE"/>
    <property type="match status" value="1"/>
</dbReference>
<evidence type="ECO:0000256" key="3">
    <source>
        <dbReference type="ARBA" id="ARBA00013044"/>
    </source>
</evidence>
<dbReference type="STRING" id="133412.A0A1R1WYY8"/>
<accession>A0A1R1WYY8</accession>
<dbReference type="OrthoDB" id="405996at2759"/>
<evidence type="ECO:0000313" key="7">
    <source>
        <dbReference type="Proteomes" id="UP000187283"/>
    </source>
</evidence>
<dbReference type="PANTHER" id="PTHR11200:SF257">
    <property type="entry name" value="PHOSPHOINOSITIDE 5-PHOSPHATASE"/>
    <property type="match status" value="1"/>
</dbReference>
<reference evidence="6 7" key="1">
    <citation type="submission" date="2017-01" db="EMBL/GenBank/DDBJ databases">
        <authorList>
            <person name="Mah S.A."/>
            <person name="Swanson W.J."/>
            <person name="Moy G.W."/>
            <person name="Vacquier V.D."/>
        </authorList>
    </citation>
    <scope>NUCLEOTIDE SEQUENCE [LARGE SCALE GENOMIC DNA]</scope>
    <source>
        <strain evidence="6 7">GSMNP</strain>
    </source>
</reference>
<keyword evidence="4" id="KW-0378">Hydrolase</keyword>
<dbReference type="SUPFAM" id="SSF56219">
    <property type="entry name" value="DNase I-like"/>
    <property type="match status" value="1"/>
</dbReference>
<evidence type="ECO:0000256" key="4">
    <source>
        <dbReference type="ARBA" id="ARBA00022801"/>
    </source>
</evidence>
<evidence type="ECO:0000256" key="2">
    <source>
        <dbReference type="ARBA" id="ARBA00009678"/>
    </source>
</evidence>
<dbReference type="InterPro" id="IPR000300">
    <property type="entry name" value="IPPc"/>
</dbReference>
<keyword evidence="7" id="KW-1185">Reference proteome</keyword>
<protein>
    <recommendedName>
        <fullName evidence="3">phosphoinositide 5-phosphatase</fullName>
        <ecNumber evidence="3">3.1.3.36</ecNumber>
    </recommendedName>
</protein>
<gene>
    <name evidence="6" type="ORF">AYI70_g12079</name>
</gene>
<comment type="caution">
    <text evidence="6">The sequence shown here is derived from an EMBL/GenBank/DDBJ whole genome shotgun (WGS) entry which is preliminary data.</text>
</comment>
<dbReference type="InterPro" id="IPR002013">
    <property type="entry name" value="SAC_dom"/>
</dbReference>
<dbReference type="PROSITE" id="PS50275">
    <property type="entry name" value="SAC"/>
    <property type="match status" value="1"/>
</dbReference>
<evidence type="ECO:0000259" key="5">
    <source>
        <dbReference type="PROSITE" id="PS50275"/>
    </source>
</evidence>
<sequence>MNRFLVLVGRNPRSVALIPIEHPQKTQDKKALLIKKSSDVNNEPDKSFIDIDYLSLDSQFSEFEYLDIDPIYGTAGLIEYENDSFLILITQVSKVPSCEKDIYKVRQVKLVSLTTEIFDYSPNDLYTEQFANSYTYVPLTPDQEADLNYLVRNFNCKHKTSLSVSVDYKHPCSTLIDFLEKGTMYFSHSYELTKTVQALQLEKELSNSIQNSNFPPHNSDASINVYPNSPKSMSINKFRWNEFLLKVFIQFSRRLPPNILTSFNNSNFTTSLVQGYVGCVLRNLSNQSEYTPNNNSSNADILSIMVISRLSSRRIGTRFLTRGVDDSGNVANNCQTEVIISTKTWIFSYVQIRGSIPLFWNQQGLQIGSHKLQLSRSLDASLPATKRHFGELISDYGKIHIINLVKSNLNGNFADLGSINLNYINNGCNIGEVELGICYEHALSKLNLSEFVGYTGYNFHEMVKGGQFGNLKSLINSLVSVIDRQKFFFKWIGPNFEKVESYQVGVLRTNCLDCLDRTNVIQSEMARYVTYLVLSEYLTDQIAINSNETDTDLRKLLAESGNALSMLYTGTSALKDQVTVTGKSGLAGIFSDASKSIGRFVQGNFGDKNKQVVIDVMTGNNSKFGSSKELFFKGPDYNQFKDVLDSKINLSKAHKKLSIFTTTFNAAGLMYNGIGLGNWLGYERQNDSDILLISLQEVVELNVSSVISADITNRVNWIGAILNYLNSSGSEEYILVSSEQLVGICCIVIAKLSVIELLSNIDMNKVKTGMVAGISGNKGAIGCKLTLGKKHNIFFVAAHLTSGASKEIDRNSDYNYITNNLQTSGSDLVIWAGDLNYRLDLPSSFDAQELIKKKNYASLVLFDQLSYQMNNGAIFKGGYKEQLIEFCPTYKFVKGTSDYDIRADVPRVPSYTDRILYNQISKELQTRQLNYYCCDTFLFSDHKPVCSIFEIEFDYDVYEVSFPNSSVNYELACLELHYGS</sequence>
<proteinExistence type="inferred from homology"/>
<dbReference type="GO" id="GO:0046856">
    <property type="term" value="P:phosphatidylinositol dephosphorylation"/>
    <property type="evidence" value="ECO:0007669"/>
    <property type="project" value="InterPro"/>
</dbReference>
<comment type="similarity">
    <text evidence="2">In the central section; belongs to the inositol 1,4,5-trisphosphate 5-phosphatase family.</text>
</comment>
<dbReference type="EC" id="3.1.3.36" evidence="3"/>
<name>A0A1R1WYY8_9FUNG</name>